<protein>
    <recommendedName>
        <fullName evidence="2">ribonuclease H</fullName>
        <ecNumber evidence="2">3.1.26.4</ecNumber>
    </recommendedName>
</protein>
<dbReference type="Gene3D" id="3.30.420.10">
    <property type="entry name" value="Ribonuclease H-like superfamily/Ribonuclease H"/>
    <property type="match status" value="2"/>
</dbReference>
<dbReference type="EMBL" id="JAMKFB020000701">
    <property type="protein sequence ID" value="KAL0148642.1"/>
    <property type="molecule type" value="Genomic_DNA"/>
</dbReference>
<organism evidence="5 6">
    <name type="scientific">Cirrhinus mrigala</name>
    <name type="common">Mrigala</name>
    <dbReference type="NCBI Taxonomy" id="683832"/>
    <lineage>
        <taxon>Eukaryota</taxon>
        <taxon>Metazoa</taxon>
        <taxon>Chordata</taxon>
        <taxon>Craniata</taxon>
        <taxon>Vertebrata</taxon>
        <taxon>Euteleostomi</taxon>
        <taxon>Actinopterygii</taxon>
        <taxon>Neopterygii</taxon>
        <taxon>Teleostei</taxon>
        <taxon>Ostariophysi</taxon>
        <taxon>Cypriniformes</taxon>
        <taxon>Cyprinidae</taxon>
        <taxon>Labeoninae</taxon>
        <taxon>Labeonini</taxon>
        <taxon>Cirrhinus</taxon>
    </lineage>
</organism>
<dbReference type="Pfam" id="PF00078">
    <property type="entry name" value="RVT_1"/>
    <property type="match status" value="1"/>
</dbReference>
<accession>A0ABD0MHY5</accession>
<evidence type="ECO:0000313" key="6">
    <source>
        <dbReference type="Proteomes" id="UP001529510"/>
    </source>
</evidence>
<dbReference type="AlphaFoldDB" id="A0ABD0MHY5"/>
<dbReference type="GO" id="GO:0004523">
    <property type="term" value="F:RNA-DNA hybrid ribonuclease activity"/>
    <property type="evidence" value="ECO:0007669"/>
    <property type="project" value="UniProtKB-EC"/>
</dbReference>
<feature type="non-terminal residue" evidence="5">
    <location>
        <position position="1"/>
    </location>
</feature>
<gene>
    <name evidence="5" type="ORF">M9458_056082</name>
</gene>
<dbReference type="PROSITE" id="PS50878">
    <property type="entry name" value="RT_POL"/>
    <property type="match status" value="1"/>
</dbReference>
<evidence type="ECO:0000256" key="2">
    <source>
        <dbReference type="ARBA" id="ARBA00012180"/>
    </source>
</evidence>
<dbReference type="InterPro" id="IPR050951">
    <property type="entry name" value="Retrovirus_Pol_polyprotein"/>
</dbReference>
<comment type="caution">
    <text evidence="5">The sequence shown here is derived from an EMBL/GenBank/DDBJ whole genome shotgun (WGS) entry which is preliminary data.</text>
</comment>
<dbReference type="Gene3D" id="3.10.10.10">
    <property type="entry name" value="HIV Type 1 Reverse Transcriptase, subunit A, domain 1"/>
    <property type="match status" value="1"/>
</dbReference>
<evidence type="ECO:0000313" key="5">
    <source>
        <dbReference type="EMBL" id="KAL0148642.1"/>
    </source>
</evidence>
<evidence type="ECO:0000259" key="3">
    <source>
        <dbReference type="PROSITE" id="PS50878"/>
    </source>
</evidence>
<dbReference type="InterPro" id="IPR001584">
    <property type="entry name" value="Integrase_cat-core"/>
</dbReference>
<dbReference type="InterPro" id="IPR012337">
    <property type="entry name" value="RNaseH-like_sf"/>
</dbReference>
<dbReference type="InterPro" id="IPR043502">
    <property type="entry name" value="DNA/RNA_pol_sf"/>
</dbReference>
<dbReference type="Pfam" id="PF22938">
    <property type="entry name" value="Integrase_p58_C"/>
    <property type="match status" value="1"/>
</dbReference>
<dbReference type="InterPro" id="IPR000477">
    <property type="entry name" value="RT_dom"/>
</dbReference>
<dbReference type="InterPro" id="IPR054465">
    <property type="entry name" value="Integrase_p58-like_C"/>
</dbReference>
<dbReference type="InterPro" id="IPR043128">
    <property type="entry name" value="Rev_trsase/Diguanyl_cyclase"/>
</dbReference>
<keyword evidence="6" id="KW-1185">Reference proteome</keyword>
<reference evidence="5 6" key="1">
    <citation type="submission" date="2024-05" db="EMBL/GenBank/DDBJ databases">
        <title>Genome sequencing and assembly of Indian major carp, Cirrhinus mrigala (Hamilton, 1822).</title>
        <authorList>
            <person name="Mohindra V."/>
            <person name="Chowdhury L.M."/>
            <person name="Lal K."/>
            <person name="Jena J.K."/>
        </authorList>
    </citation>
    <scope>NUCLEOTIDE SEQUENCE [LARGE SCALE GENOMIC DNA]</scope>
    <source>
        <strain evidence="5">CM1030</strain>
        <tissue evidence="5">Blood</tissue>
    </source>
</reference>
<proteinExistence type="inferred from homology"/>
<dbReference type="PANTHER" id="PTHR37984:SF5">
    <property type="entry name" value="PROTEIN NYNRIN-LIKE"/>
    <property type="match status" value="1"/>
</dbReference>
<name>A0ABD0MHY5_CIRMR</name>
<feature type="domain" description="Integrase catalytic" evidence="4">
    <location>
        <begin position="143"/>
        <end position="229"/>
    </location>
</feature>
<feature type="domain" description="Reverse transcriptase" evidence="3">
    <location>
        <begin position="524"/>
        <end position="701"/>
    </location>
</feature>
<sequence length="809" mass="90162">VIVQGIEMGCVKVPLHRVHLRSELCTGFVRVAVCPSLPVKGVDFILGNDLAGGKIMPVLEVVDKPDVFCQSEDFSDSYPDVFPSRKMGDAVDLSDSFILPLFADEKQLDDVVSEKQNDNLKSSKLAGKPNQVIPPAPLVPIPVIGEPFEHVVIDCVGPLPKTKSGNQYLLTIMCMATRFAEATPLRKITAPVIIKALVKFFSTFGLPKIVQSDQERFHQTLKSMLRKYCLDTAKDWDEGVPLVLFAVRETVQESLGFSPAELVFGHQVRGPLKILKEQMLSIDSSPKMNVLDYVSNFRDRLHAACSFAKESLTNAQKDMKFRYDRKAVARSFMPGDQVLVLLPVLGSSLSARFYGPYVVKKKMSETDYVIITPDRKRQTRVCHINMLKAYHARESPLEKASEQTAGPAVSSVAVAVDLISSPGSSYADEDGVVLRNAPQQCARLANSEMLKDPNSFLHHLTTDQMADIVKLISDFNCLFGDVSKLTNVLQHDIKVIGARPIKQHAYRVNAVKRSIMRQEVNYLLKNGLAKHSYSPWSSPCLLVPKPDGTFRFCTDFRKVNAVTVPDSYPLPRMEDCVDNIGSACFVSKLDMLKGYWQVPLTPQASEISAFVTPDNFLQYTAMAFGLRNAPATFQRLVNLVLAGVPNCNAYLDDLVIYSADWTEHMRLLRTVFERLANANLTLNLAKCEFGQATVIYLGKEVGQGQVRPVEAKITAILEFPVPTTRRELRRFLGMAGYYRSFCKNFSTIVSPLTALLSPSKSFDWSVECQYAFDCVKTLLCNAPVLLAPDFSQDFKLELGLFSFKRIEMV</sequence>
<evidence type="ECO:0000256" key="1">
    <source>
        <dbReference type="ARBA" id="ARBA00010879"/>
    </source>
</evidence>
<dbReference type="SUPFAM" id="SSF53098">
    <property type="entry name" value="Ribonuclease H-like"/>
    <property type="match status" value="1"/>
</dbReference>
<dbReference type="PROSITE" id="PS50994">
    <property type="entry name" value="INTEGRASE"/>
    <property type="match status" value="1"/>
</dbReference>
<comment type="similarity">
    <text evidence="1">Belongs to the beta type-B retroviral polymerase family. HERV class-II K(HML-2) pol subfamily.</text>
</comment>
<dbReference type="InterPro" id="IPR036397">
    <property type="entry name" value="RNaseH_sf"/>
</dbReference>
<dbReference type="CDD" id="cd01647">
    <property type="entry name" value="RT_LTR"/>
    <property type="match status" value="1"/>
</dbReference>
<dbReference type="EC" id="3.1.26.4" evidence="2"/>
<dbReference type="PANTHER" id="PTHR37984">
    <property type="entry name" value="PROTEIN CBG26694"/>
    <property type="match status" value="1"/>
</dbReference>
<dbReference type="Proteomes" id="UP001529510">
    <property type="component" value="Unassembled WGS sequence"/>
</dbReference>
<dbReference type="FunFam" id="3.30.70.270:FF:000020">
    <property type="entry name" value="Transposon Tf2-6 polyprotein-like Protein"/>
    <property type="match status" value="1"/>
</dbReference>
<dbReference type="Gene3D" id="3.30.70.270">
    <property type="match status" value="2"/>
</dbReference>
<dbReference type="GO" id="GO:0006259">
    <property type="term" value="P:DNA metabolic process"/>
    <property type="evidence" value="ECO:0007669"/>
    <property type="project" value="UniProtKB-ARBA"/>
</dbReference>
<dbReference type="SUPFAM" id="SSF56672">
    <property type="entry name" value="DNA/RNA polymerases"/>
    <property type="match status" value="1"/>
</dbReference>
<evidence type="ECO:0000259" key="4">
    <source>
        <dbReference type="PROSITE" id="PS50994"/>
    </source>
</evidence>